<dbReference type="Pfam" id="PF19311">
    <property type="entry name" value="KELAA"/>
    <property type="match status" value="1"/>
</dbReference>
<dbReference type="InterPro" id="IPR045669">
    <property type="entry name" value="FHIP_C"/>
</dbReference>
<dbReference type="EMBL" id="UXUI01010295">
    <property type="protein sequence ID" value="VDD95031.1"/>
    <property type="molecule type" value="Genomic_DNA"/>
</dbReference>
<dbReference type="Proteomes" id="UP000274131">
    <property type="component" value="Unassembled WGS sequence"/>
</dbReference>
<dbReference type="Pfam" id="PF19314">
    <property type="entry name" value="DUF5917"/>
    <property type="match status" value="1"/>
</dbReference>
<reference evidence="4 5" key="2">
    <citation type="submission" date="2018-10" db="EMBL/GenBank/DDBJ databases">
        <authorList>
            <consortium name="Pathogen Informatics"/>
        </authorList>
    </citation>
    <scope>NUCLEOTIDE SEQUENCE [LARGE SCALE GENOMIC DNA]</scope>
</reference>
<protein>
    <submittedName>
        <fullName evidence="6">DUF5917 domain-containing protein</fullName>
    </submittedName>
</protein>
<reference evidence="6" key="1">
    <citation type="submission" date="2017-02" db="UniProtKB">
        <authorList>
            <consortium name="WormBaseParasite"/>
        </authorList>
    </citation>
    <scope>IDENTIFICATION</scope>
</reference>
<dbReference type="PANTHER" id="PTHR21705">
    <property type="entry name" value="RAI16 PROTEIN-RELATED"/>
    <property type="match status" value="1"/>
</dbReference>
<feature type="domain" description="FHF complex subunit HOOK-interacting protein C-terminal" evidence="3">
    <location>
        <begin position="766"/>
        <end position="855"/>
    </location>
</feature>
<dbReference type="WBParaSite" id="EVEC_0001043701-mRNA-1">
    <property type="protein sequence ID" value="EVEC_0001043701-mRNA-1"/>
    <property type="gene ID" value="EVEC_0001043701"/>
</dbReference>
<dbReference type="InterPro" id="IPR045668">
    <property type="entry name" value="FHIP_KELAA_motif"/>
</dbReference>
<comment type="similarity">
    <text evidence="1">Belongs to the FHIP family.</text>
</comment>
<feature type="region of interest" description="Disordered" evidence="2">
    <location>
        <begin position="1"/>
        <end position="61"/>
    </location>
</feature>
<dbReference type="PANTHER" id="PTHR21705:SF11">
    <property type="entry name" value="FHIP FAMILY PROTEIN CG3558"/>
    <property type="match status" value="1"/>
</dbReference>
<name>A0A0N4VHY6_ENTVE</name>
<evidence type="ECO:0000259" key="3">
    <source>
        <dbReference type="Pfam" id="PF19314"/>
    </source>
</evidence>
<dbReference type="OrthoDB" id="6287422at2759"/>
<evidence type="ECO:0000256" key="1">
    <source>
        <dbReference type="ARBA" id="ARBA00024336"/>
    </source>
</evidence>
<gene>
    <name evidence="4" type="ORF">EVEC_LOCUS9782</name>
</gene>
<dbReference type="STRING" id="51028.A0A0N4VHY6"/>
<keyword evidence="5" id="KW-1185">Reference proteome</keyword>
<proteinExistence type="inferred from homology"/>
<organism evidence="6">
    <name type="scientific">Enterobius vermicularis</name>
    <name type="common">Human pinworm</name>
    <dbReference type="NCBI Taxonomy" id="51028"/>
    <lineage>
        <taxon>Eukaryota</taxon>
        <taxon>Metazoa</taxon>
        <taxon>Ecdysozoa</taxon>
        <taxon>Nematoda</taxon>
        <taxon>Chromadorea</taxon>
        <taxon>Rhabditida</taxon>
        <taxon>Spirurina</taxon>
        <taxon>Oxyuridomorpha</taxon>
        <taxon>Oxyuroidea</taxon>
        <taxon>Oxyuridae</taxon>
        <taxon>Enterobius</taxon>
    </lineage>
</organism>
<feature type="compositionally biased region" description="Low complexity" evidence="2">
    <location>
        <begin position="12"/>
        <end position="29"/>
    </location>
</feature>
<dbReference type="AlphaFoldDB" id="A0A0N4VHY6"/>
<feature type="region of interest" description="Disordered" evidence="2">
    <location>
        <begin position="561"/>
        <end position="601"/>
    </location>
</feature>
<evidence type="ECO:0000313" key="4">
    <source>
        <dbReference type="EMBL" id="VDD95031.1"/>
    </source>
</evidence>
<dbReference type="InterPro" id="IPR019384">
    <property type="entry name" value="FHIP"/>
</dbReference>
<evidence type="ECO:0000313" key="5">
    <source>
        <dbReference type="Proteomes" id="UP000274131"/>
    </source>
</evidence>
<accession>A0A0N4VHY6</accession>
<evidence type="ECO:0000256" key="2">
    <source>
        <dbReference type="SAM" id="MobiDB-lite"/>
    </source>
</evidence>
<evidence type="ECO:0000313" key="6">
    <source>
        <dbReference type="WBParaSite" id="EVEC_0001043701-mRNA-1"/>
    </source>
</evidence>
<dbReference type="Pfam" id="PF10257">
    <property type="entry name" value="RAI16-like"/>
    <property type="match status" value="1"/>
</dbReference>
<sequence>MRKWLSRLGAGSPSNLTTSSTYSTPSPNSHGSPSVERFFGQSPDVIPPPPTSPDSNPSNWNADFASNPTCWENFFDVYWEQVEALIEDFGEVTHSKVLSFLRLLGNMTQLLMMEMNAQPEPAIGPILDRYFINQIMERVVDWAIESPQFLAPTCQVGLVRIYEMIVSESHTPSHCLLVHKPILLPLIKLLEWCRSSAEKRSYTPSNTDKHFVLLLNQICTKMAEDATLLHFFFTFSGDQEEQFLVFSLLVPYLYDCGDVGQLARDALLLVLSVSRKLKCVAAFIASKSNFCPVVATGLSGCFSQLPTNIMLGLQVDDDWHKVTSFDLEAQPALGDFHSSLLFCNAVVQAGQEDLVSATVYYHLCLDAITEAPLIQALLKLLIVEESQKGKKVIEVIIERISNGNRLSQVSLSLLRAIIELRCEDVMIDLIFKYLIPCTYLQPNQFPALRNRAYVITTAKYLLSLIPECTLKSSMLCSQGTLQSYLEEARRLVQLTADSCASSWKWAYDGLNPAPSSFCSSSEEDNVINISSFKRQSSLRSSFASARNGLNRYFAGHTHHTTAESLSQQAPLPELGQPEDPARPSFLLDEPDSPFSESDFNELVITPITPNPAMMTTSIDYFQFAYDEVSESGGEGMNIKNVVDVDQINSTTNLSSESRKTSSASGGFDTDMEVKKSFVLRGWGEIKDMDTFMDLLGRVSVPAKSKYSLQENLALIDSRIQYLEELNMGKLTSEKAVEETETKSSDDKDVLLVVGQPIKCFAHQGVGPFLESLLRCLENMLDNNYYFNLQLTSVFSTLSSFTQPLLASYFFDLNLAVRPGIKRLFKILDTLKTRIDAFATSVEGFDVLLERGVKLLRTKVDRFEKVMENNKFHYARNQVYPDEALLRNGFALCDRPEPSGNSFLRFRPFGGSMRRNEPKNSLRPHSFRYFSHKAIESQRVTMDQARAKQIVFAAILLSQFCQELSAILLHHSIVVPQPTSVAGLR</sequence>